<evidence type="ECO:0000313" key="2">
    <source>
        <dbReference type="Proteomes" id="UP001562457"/>
    </source>
</evidence>
<name>A0ABQ0D3Q3_9HELI</name>
<dbReference type="Pfam" id="PF01856">
    <property type="entry name" value="HP_OMP"/>
    <property type="match status" value="1"/>
</dbReference>
<keyword evidence="2" id="KW-1185">Reference proteome</keyword>
<evidence type="ECO:0000313" key="1">
    <source>
        <dbReference type="EMBL" id="GAB0172967.1"/>
    </source>
</evidence>
<dbReference type="InterPro" id="IPR002718">
    <property type="entry name" value="OMP_Helicobacter"/>
</dbReference>
<gene>
    <name evidence="1" type="ORF">NHP164001_09830</name>
</gene>
<dbReference type="EMBL" id="BAAFHN010000019">
    <property type="protein sequence ID" value="GAB0172967.1"/>
    <property type="molecule type" value="Genomic_DNA"/>
</dbReference>
<sequence>MPSADTYFYKNSTQTSFDAGLLLGYQHFFDQNKVHGPKASFHLYGGSGEKLSGSANTLYTYEVDYTPIKTGLDLSYIFNFYNQGVHEVGFGVGIGYGVNAYFSSNGQITDFLNEIRFLKHVTLSFMGFILPWDFIILCNNTISLRLTIAILVLYSKAAQTIPSCLKVLAKP</sequence>
<proteinExistence type="predicted"/>
<dbReference type="RefSeq" id="WP_369607351.1">
    <property type="nucleotide sequence ID" value="NZ_BAAFHN010000019.1"/>
</dbReference>
<protein>
    <recommendedName>
        <fullName evidence="3">Outer membrane beta-barrel protein</fullName>
    </recommendedName>
</protein>
<dbReference type="Proteomes" id="UP001562457">
    <property type="component" value="Unassembled WGS sequence"/>
</dbReference>
<evidence type="ECO:0008006" key="3">
    <source>
        <dbReference type="Google" id="ProtNLM"/>
    </source>
</evidence>
<accession>A0ABQ0D3Q3</accession>
<comment type="caution">
    <text evidence="1">The sequence shown here is derived from an EMBL/GenBank/DDBJ whole genome shotgun (WGS) entry which is preliminary data.</text>
</comment>
<organism evidence="1 2">
    <name type="scientific">Helicobacter trogontum</name>
    <dbReference type="NCBI Taxonomy" id="50960"/>
    <lineage>
        <taxon>Bacteria</taxon>
        <taxon>Pseudomonadati</taxon>
        <taxon>Campylobacterota</taxon>
        <taxon>Epsilonproteobacteria</taxon>
        <taxon>Campylobacterales</taxon>
        <taxon>Helicobacteraceae</taxon>
        <taxon>Helicobacter</taxon>
    </lineage>
</organism>
<reference evidence="1 2" key="1">
    <citation type="submission" date="2024-06" db="EMBL/GenBank/DDBJ databases">
        <title>Draft genome sequence of Helicobacter trogontum NHP16-4001.</title>
        <authorList>
            <person name="Rimbara E."/>
            <person name="Suzuki M."/>
        </authorList>
    </citation>
    <scope>NUCLEOTIDE SEQUENCE [LARGE SCALE GENOMIC DNA]</scope>
    <source>
        <strain evidence="1 2">NHP16-4001</strain>
    </source>
</reference>